<dbReference type="OrthoDB" id="9803237at2"/>
<dbReference type="InterPro" id="IPR004805">
    <property type="entry name" value="DnaE2/DnaE/PolC"/>
</dbReference>
<name>A0A5C1QAK5_9SPIO</name>
<evidence type="ECO:0000313" key="3">
    <source>
        <dbReference type="EMBL" id="QEN03694.1"/>
    </source>
</evidence>
<evidence type="ECO:0000259" key="2">
    <source>
        <dbReference type="SMART" id="SM00481"/>
    </source>
</evidence>
<protein>
    <recommendedName>
        <fullName evidence="1">DNA polymerase III subunit alpha</fullName>
    </recommendedName>
</protein>
<dbReference type="Proteomes" id="UP000323824">
    <property type="component" value="Chromosome"/>
</dbReference>
<feature type="domain" description="Polymerase/histidinol phosphatase N-terminal" evidence="2">
    <location>
        <begin position="4"/>
        <end position="71"/>
    </location>
</feature>
<organism evidence="3 4">
    <name type="scientific">Thiospirochaeta perfilievii</name>
    <dbReference type="NCBI Taxonomy" id="252967"/>
    <lineage>
        <taxon>Bacteria</taxon>
        <taxon>Pseudomonadati</taxon>
        <taxon>Spirochaetota</taxon>
        <taxon>Spirochaetia</taxon>
        <taxon>Spirochaetales</taxon>
        <taxon>Spirochaetaceae</taxon>
        <taxon>Thiospirochaeta</taxon>
    </lineage>
</organism>
<proteinExistence type="predicted"/>
<sequence>MEYIDLHVHTEYTKGNGLSRIPELIKKAKEYKMNSLAITDSGNIDGFREFGQCCKEFDIKPIYGCGFYFAPFGFSLKETQHLVLIAKNIDGIKNIEKLVQLSNSNIIGNKPRIDISLVRQYNNGIICLTGGLGGVFDKPYIAGNCNAAIENIRDLKDIFNNDIYFELQNNGLELNRLIIPEIIKVSKSMAIPCVVTGGSFYINRTDARACNILRIKYNNRELEGDGFYFKSKEDIHKSFQGYEEYINNSVVINKRISYKL</sequence>
<reference evidence="3 4" key="1">
    <citation type="submission" date="2019-02" db="EMBL/GenBank/DDBJ databases">
        <authorList>
            <person name="Fomenkov A."/>
            <person name="Dubinina G."/>
            <person name="Grabovich M."/>
            <person name="Vincze T."/>
            <person name="Roberts R.J."/>
        </authorList>
    </citation>
    <scope>NUCLEOTIDE SEQUENCE [LARGE SCALE GENOMIC DNA]</scope>
    <source>
        <strain evidence="3 4">P</strain>
    </source>
</reference>
<dbReference type="InterPro" id="IPR004013">
    <property type="entry name" value="PHP_dom"/>
</dbReference>
<dbReference type="InterPro" id="IPR003141">
    <property type="entry name" value="Pol/His_phosphatase_N"/>
</dbReference>
<evidence type="ECO:0000256" key="1">
    <source>
        <dbReference type="ARBA" id="ARBA00019114"/>
    </source>
</evidence>
<keyword evidence="4" id="KW-1185">Reference proteome</keyword>
<dbReference type="GO" id="GO:0006260">
    <property type="term" value="P:DNA replication"/>
    <property type="evidence" value="ECO:0007669"/>
    <property type="project" value="InterPro"/>
</dbReference>
<dbReference type="SUPFAM" id="SSF89550">
    <property type="entry name" value="PHP domain-like"/>
    <property type="match status" value="1"/>
</dbReference>
<reference evidence="3 4" key="2">
    <citation type="submission" date="2019-09" db="EMBL/GenBank/DDBJ databases">
        <title>Complete Genome Sequence and Methylome Analysis of free living Spirochaetas.</title>
        <authorList>
            <person name="Leshcheva N."/>
            <person name="Mikheeva N."/>
        </authorList>
    </citation>
    <scope>NUCLEOTIDE SEQUENCE [LARGE SCALE GENOMIC DNA]</scope>
    <source>
        <strain evidence="3 4">P</strain>
    </source>
</reference>
<gene>
    <name evidence="3" type="ORF">EW093_02920</name>
</gene>
<dbReference type="PANTHER" id="PTHR32294:SF0">
    <property type="entry name" value="DNA POLYMERASE III SUBUNIT ALPHA"/>
    <property type="match status" value="1"/>
</dbReference>
<dbReference type="InterPro" id="IPR016195">
    <property type="entry name" value="Pol/histidinol_Pase-like"/>
</dbReference>
<dbReference type="Gene3D" id="3.20.20.140">
    <property type="entry name" value="Metal-dependent hydrolases"/>
    <property type="match status" value="1"/>
</dbReference>
<accession>A0A5C1QAK5</accession>
<dbReference type="KEGG" id="sper:EW093_02920"/>
<evidence type="ECO:0000313" key="4">
    <source>
        <dbReference type="Proteomes" id="UP000323824"/>
    </source>
</evidence>
<dbReference type="SMART" id="SM00481">
    <property type="entry name" value="POLIIIAc"/>
    <property type="match status" value="1"/>
</dbReference>
<dbReference type="RefSeq" id="WP_149566952.1">
    <property type="nucleotide sequence ID" value="NZ_CP035807.1"/>
</dbReference>
<dbReference type="GO" id="GO:0008408">
    <property type="term" value="F:3'-5' exonuclease activity"/>
    <property type="evidence" value="ECO:0007669"/>
    <property type="project" value="InterPro"/>
</dbReference>
<dbReference type="EMBL" id="CP035807">
    <property type="protein sequence ID" value="QEN03694.1"/>
    <property type="molecule type" value="Genomic_DNA"/>
</dbReference>
<dbReference type="Pfam" id="PF02811">
    <property type="entry name" value="PHP"/>
    <property type="match status" value="1"/>
</dbReference>
<dbReference type="AlphaFoldDB" id="A0A5C1QAK5"/>
<dbReference type="PANTHER" id="PTHR32294">
    <property type="entry name" value="DNA POLYMERASE III SUBUNIT ALPHA"/>
    <property type="match status" value="1"/>
</dbReference>